<dbReference type="AlphaFoldDB" id="A0A7C5RUJ2"/>
<evidence type="ECO:0000256" key="1">
    <source>
        <dbReference type="SAM" id="Phobius"/>
    </source>
</evidence>
<organism evidence="3">
    <name type="scientific">Thermomicrobium roseum</name>
    <dbReference type="NCBI Taxonomy" id="500"/>
    <lineage>
        <taxon>Bacteria</taxon>
        <taxon>Pseudomonadati</taxon>
        <taxon>Thermomicrobiota</taxon>
        <taxon>Thermomicrobia</taxon>
        <taxon>Thermomicrobiales</taxon>
        <taxon>Thermomicrobiaceae</taxon>
        <taxon>Thermomicrobium</taxon>
    </lineage>
</organism>
<dbReference type="EMBL" id="DRWX01000216">
    <property type="protein sequence ID" value="HHM96462.1"/>
    <property type="molecule type" value="Genomic_DNA"/>
</dbReference>
<evidence type="ECO:0000313" key="3">
    <source>
        <dbReference type="EMBL" id="HHM96462.1"/>
    </source>
</evidence>
<name>A0A7C5RUJ2_THERO</name>
<dbReference type="Pfam" id="PF11127">
    <property type="entry name" value="YgaP-like_TM"/>
    <property type="match status" value="1"/>
</dbReference>
<reference evidence="3" key="1">
    <citation type="journal article" date="2020" name="mSystems">
        <title>Genome- and Community-Level Interaction Insights into Carbon Utilization and Element Cycling Functions of Hydrothermarchaeota in Hydrothermal Sediment.</title>
        <authorList>
            <person name="Zhou Z."/>
            <person name="Liu Y."/>
            <person name="Xu W."/>
            <person name="Pan J."/>
            <person name="Luo Z.H."/>
            <person name="Li M."/>
        </authorList>
    </citation>
    <scope>NUCLEOTIDE SEQUENCE [LARGE SCALE GENOMIC DNA]</scope>
    <source>
        <strain evidence="3">SpSt-1065</strain>
    </source>
</reference>
<sequence>MAQRTEPTVNPFIRFMASGAGRILRIVLGVILILIGVFVLPAPWSWIVEAIGLIPIAAGVFDFCLLGPLLGVGFWGRDIRGRD</sequence>
<feature type="domain" description="Inner membrane protein YgaP-like transmembrane" evidence="2">
    <location>
        <begin position="19"/>
        <end position="72"/>
    </location>
</feature>
<dbReference type="InterPro" id="IPR021309">
    <property type="entry name" value="YgaP-like_TM"/>
</dbReference>
<feature type="transmembrane region" description="Helical" evidence="1">
    <location>
        <begin position="23"/>
        <end position="44"/>
    </location>
</feature>
<evidence type="ECO:0000259" key="2">
    <source>
        <dbReference type="Pfam" id="PF11127"/>
    </source>
</evidence>
<feature type="transmembrane region" description="Helical" evidence="1">
    <location>
        <begin position="50"/>
        <end position="75"/>
    </location>
</feature>
<accession>A0A7C5RUJ2</accession>
<protein>
    <submittedName>
        <fullName evidence="3">DUF2892 domain-containing protein</fullName>
    </submittedName>
</protein>
<gene>
    <name evidence="3" type="ORF">ENM21_04535</name>
</gene>
<keyword evidence="1" id="KW-0812">Transmembrane</keyword>
<keyword evidence="1" id="KW-0472">Membrane</keyword>
<comment type="caution">
    <text evidence="3">The sequence shown here is derived from an EMBL/GenBank/DDBJ whole genome shotgun (WGS) entry which is preliminary data.</text>
</comment>
<proteinExistence type="predicted"/>
<keyword evidence="1" id="KW-1133">Transmembrane helix</keyword>